<evidence type="ECO:0000313" key="3">
    <source>
        <dbReference type="Proteomes" id="UP000432464"/>
    </source>
</evidence>
<comment type="caution">
    <text evidence="2">The sequence shown here is derived from an EMBL/GenBank/DDBJ whole genome shotgun (WGS) entry which is preliminary data.</text>
</comment>
<dbReference type="EMBL" id="WMBB01000017">
    <property type="protein sequence ID" value="MTE16873.1"/>
    <property type="molecule type" value="Genomic_DNA"/>
</dbReference>
<dbReference type="AlphaFoldDB" id="A0A6I3L1K4"/>
<accession>A0A6I3L1K4</accession>
<dbReference type="Proteomes" id="UP000432464">
    <property type="component" value="Unassembled WGS sequence"/>
</dbReference>
<dbReference type="Pfam" id="PF03358">
    <property type="entry name" value="FMN_red"/>
    <property type="match status" value="1"/>
</dbReference>
<reference evidence="2 3" key="1">
    <citation type="submission" date="2019-11" db="EMBL/GenBank/DDBJ databases">
        <title>Nocardia sp. nov. CT2-14 isolated from soil.</title>
        <authorList>
            <person name="Kanchanasin P."/>
            <person name="Tanasupawat S."/>
            <person name="Yuki M."/>
            <person name="Kudo T."/>
        </authorList>
    </citation>
    <scope>NUCLEOTIDE SEQUENCE [LARGE SCALE GENOMIC DNA]</scope>
    <source>
        <strain evidence="2 3">CT2-14</strain>
    </source>
</reference>
<dbReference type="InterPro" id="IPR005025">
    <property type="entry name" value="FMN_Rdtase-like_dom"/>
</dbReference>
<dbReference type="RefSeq" id="WP_154791297.1">
    <property type="nucleotide sequence ID" value="NZ_WMBB01000017.1"/>
</dbReference>
<protein>
    <recommendedName>
        <fullName evidence="1">NADPH-dependent FMN reductase-like domain-containing protein</fullName>
    </recommendedName>
</protein>
<feature type="domain" description="NADPH-dependent FMN reductase-like" evidence="1">
    <location>
        <begin position="3"/>
        <end position="55"/>
    </location>
</feature>
<organism evidence="2 3">
    <name type="scientific">Nocardia aurantiaca</name>
    <dbReference type="NCBI Taxonomy" id="2675850"/>
    <lineage>
        <taxon>Bacteria</taxon>
        <taxon>Bacillati</taxon>
        <taxon>Actinomycetota</taxon>
        <taxon>Actinomycetes</taxon>
        <taxon>Mycobacteriales</taxon>
        <taxon>Nocardiaceae</taxon>
        <taxon>Nocardia</taxon>
    </lineage>
</organism>
<dbReference type="InterPro" id="IPR029039">
    <property type="entry name" value="Flavoprotein-like_sf"/>
</dbReference>
<dbReference type="Gene3D" id="3.40.50.360">
    <property type="match status" value="1"/>
</dbReference>
<dbReference type="SUPFAM" id="SSF52218">
    <property type="entry name" value="Flavoproteins"/>
    <property type="match status" value="1"/>
</dbReference>
<keyword evidence="3" id="KW-1185">Reference proteome</keyword>
<gene>
    <name evidence="2" type="ORF">GLP40_29535</name>
</gene>
<dbReference type="GO" id="GO:0016491">
    <property type="term" value="F:oxidoreductase activity"/>
    <property type="evidence" value="ECO:0007669"/>
    <property type="project" value="InterPro"/>
</dbReference>
<evidence type="ECO:0000259" key="1">
    <source>
        <dbReference type="Pfam" id="PF03358"/>
    </source>
</evidence>
<evidence type="ECO:0000313" key="2">
    <source>
        <dbReference type="EMBL" id="MTE16873.1"/>
    </source>
</evidence>
<proteinExistence type="predicted"/>
<name>A0A6I3L1K4_9NOCA</name>
<sequence length="116" mass="12519">MTSIGVIIGSTRPGRNGGNAARCVRDLAVEYAGEAAEFELVDLAGYQLPLLDEPTHLRMADIRSQPALTLREDFVNFTEFRPQPAQAAALHGLIDELLAWSRALAPLHTPVPATVS</sequence>